<name>A0A517N7P2_9BACT</name>
<keyword evidence="1" id="KW-0472">Membrane</keyword>
<keyword evidence="3" id="KW-1185">Reference proteome</keyword>
<protein>
    <recommendedName>
        <fullName evidence="4">AlgX/AlgJ SGNH hydrolase-like domain-containing protein</fullName>
    </recommendedName>
</protein>
<organism evidence="2 3">
    <name type="scientific">Rubripirellula lacrimiformis</name>
    <dbReference type="NCBI Taxonomy" id="1930273"/>
    <lineage>
        <taxon>Bacteria</taxon>
        <taxon>Pseudomonadati</taxon>
        <taxon>Planctomycetota</taxon>
        <taxon>Planctomycetia</taxon>
        <taxon>Pirellulales</taxon>
        <taxon>Pirellulaceae</taxon>
        <taxon>Rubripirellula</taxon>
    </lineage>
</organism>
<dbReference type="Proteomes" id="UP000318538">
    <property type="component" value="Chromosome"/>
</dbReference>
<dbReference type="SUPFAM" id="SSF52266">
    <property type="entry name" value="SGNH hydrolase"/>
    <property type="match status" value="1"/>
</dbReference>
<sequence length="489" mass="53639">MLARIHFFGLVLCLTPSIVCLAVAIGADVTRGGDFIAQWGTGQSVIAAIGILAGILGIALHRKAVKDEQARLRRYSRTILFAFVPPMIAVGLPLLAAEWIASRFPADRPLPSVYQQPDPTLGFALTPNRQYRIVSEAKDFDIDVTIDAYGFRTADADPTDRSLGDYDVIILGDSHAFGLGVASNETLASQLSMKLAGEGLPANVANAGVPGFGLGQFLLRMRSMKTATPGTVFVIWINPLNDLVNLSMAVDYHFPKPSAVVSQSELQFQPIGSITNDTGFLFSETFDSLNDTFGLRPKPRWRRSELLSRLAQASPDPLVIEDGVIQLVDSTSPAQYLIDDEQRIQEQPLVYASRYWPEMPAFEPHRAKLKELTDAVLRGAARIAQERDWKLIAIVAPEGHQHQSYAKNFMRQVEAAADLGPMEPGWSHNMVLDALQANHIEAVVGTDGVAAQANEWFLQNDDHTSAAGQRRLAGLLADQLIRLQWIPRQ</sequence>
<proteinExistence type="predicted"/>
<evidence type="ECO:0008006" key="4">
    <source>
        <dbReference type="Google" id="ProtNLM"/>
    </source>
</evidence>
<evidence type="ECO:0000313" key="2">
    <source>
        <dbReference type="EMBL" id="QDT03152.1"/>
    </source>
</evidence>
<dbReference type="Gene3D" id="3.40.50.1110">
    <property type="entry name" value="SGNH hydrolase"/>
    <property type="match status" value="1"/>
</dbReference>
<accession>A0A517N7P2</accession>
<dbReference type="OrthoDB" id="5446411at2"/>
<gene>
    <name evidence="2" type="ORF">K227x_15340</name>
</gene>
<dbReference type="EMBL" id="CP036525">
    <property type="protein sequence ID" value="QDT03152.1"/>
    <property type="molecule type" value="Genomic_DNA"/>
</dbReference>
<evidence type="ECO:0000256" key="1">
    <source>
        <dbReference type="SAM" id="Phobius"/>
    </source>
</evidence>
<dbReference type="GO" id="GO:0016788">
    <property type="term" value="F:hydrolase activity, acting on ester bonds"/>
    <property type="evidence" value="ECO:0007669"/>
    <property type="project" value="UniProtKB-ARBA"/>
</dbReference>
<reference evidence="2 3" key="1">
    <citation type="submission" date="2019-02" db="EMBL/GenBank/DDBJ databases">
        <title>Deep-cultivation of Planctomycetes and their phenomic and genomic characterization uncovers novel biology.</title>
        <authorList>
            <person name="Wiegand S."/>
            <person name="Jogler M."/>
            <person name="Boedeker C."/>
            <person name="Pinto D."/>
            <person name="Vollmers J."/>
            <person name="Rivas-Marin E."/>
            <person name="Kohn T."/>
            <person name="Peeters S.H."/>
            <person name="Heuer A."/>
            <person name="Rast P."/>
            <person name="Oberbeckmann S."/>
            <person name="Bunk B."/>
            <person name="Jeske O."/>
            <person name="Meyerdierks A."/>
            <person name="Storesund J.E."/>
            <person name="Kallscheuer N."/>
            <person name="Luecker S."/>
            <person name="Lage O.M."/>
            <person name="Pohl T."/>
            <person name="Merkel B.J."/>
            <person name="Hornburger P."/>
            <person name="Mueller R.-W."/>
            <person name="Bruemmer F."/>
            <person name="Labrenz M."/>
            <person name="Spormann A.M."/>
            <person name="Op den Camp H."/>
            <person name="Overmann J."/>
            <person name="Amann R."/>
            <person name="Jetten M.S.M."/>
            <person name="Mascher T."/>
            <person name="Medema M.H."/>
            <person name="Devos D.P."/>
            <person name="Kaster A.-K."/>
            <person name="Ovreas L."/>
            <person name="Rohde M."/>
            <person name="Galperin M.Y."/>
            <person name="Jogler C."/>
        </authorList>
    </citation>
    <scope>NUCLEOTIDE SEQUENCE [LARGE SCALE GENOMIC DNA]</scope>
    <source>
        <strain evidence="2 3">K22_7</strain>
    </source>
</reference>
<evidence type="ECO:0000313" key="3">
    <source>
        <dbReference type="Proteomes" id="UP000318538"/>
    </source>
</evidence>
<keyword evidence="1" id="KW-0812">Transmembrane</keyword>
<dbReference type="KEGG" id="rlc:K227x_15340"/>
<dbReference type="InterPro" id="IPR036514">
    <property type="entry name" value="SGNH_hydro_sf"/>
</dbReference>
<keyword evidence="1" id="KW-1133">Transmembrane helix</keyword>
<dbReference type="AlphaFoldDB" id="A0A517N7P2"/>
<feature type="transmembrane region" description="Helical" evidence="1">
    <location>
        <begin position="36"/>
        <end position="58"/>
    </location>
</feature>
<feature type="transmembrane region" description="Helical" evidence="1">
    <location>
        <begin position="79"/>
        <end position="101"/>
    </location>
</feature>
<dbReference type="RefSeq" id="WP_145168905.1">
    <property type="nucleotide sequence ID" value="NZ_CP036525.1"/>
</dbReference>